<dbReference type="InterPro" id="IPR001381">
    <property type="entry name" value="DHquinase_I"/>
</dbReference>
<dbReference type="InterPro" id="IPR050146">
    <property type="entry name" value="Type-I_3-dehydroquinase"/>
</dbReference>
<evidence type="ECO:0000256" key="2">
    <source>
        <dbReference type="ARBA" id="ARBA00023141"/>
    </source>
</evidence>
<accession>A0A023CZG3</accession>
<dbReference type="CDD" id="cd00502">
    <property type="entry name" value="DHQase_I"/>
    <property type="match status" value="1"/>
</dbReference>
<dbReference type="SUPFAM" id="SSF51569">
    <property type="entry name" value="Aldolase"/>
    <property type="match status" value="1"/>
</dbReference>
<dbReference type="EMBL" id="AYZF01000008">
    <property type="protein sequence ID" value="KRN06577.1"/>
    <property type="molecule type" value="Genomic_DNA"/>
</dbReference>
<evidence type="ECO:0000313" key="7">
    <source>
        <dbReference type="Proteomes" id="UP000050961"/>
    </source>
</evidence>
<dbReference type="NCBIfam" id="TIGR01093">
    <property type="entry name" value="aroD"/>
    <property type="match status" value="1"/>
</dbReference>
<feature type="binding site" evidence="5">
    <location>
        <position position="233"/>
    </location>
    <ligand>
        <name>3-dehydroquinate</name>
        <dbReference type="ChEBI" id="CHEBI:32364"/>
    </ligand>
</feature>
<feature type="active site" description="Proton donor/acceptor" evidence="5">
    <location>
        <position position="145"/>
    </location>
</feature>
<comment type="function">
    <text evidence="5">Involved in the third step of the chorismate pathway, which leads to the biosynthesis of aromatic amino acids. Catalyzes the cis-dehydration of 3-dehydroquinate (DHQ) and introduces the first double bond of the aromatic ring to yield 3-dehydroshikimate.</text>
</comment>
<keyword evidence="4 5" id="KW-0704">Schiff base</keyword>
<dbReference type="RefSeq" id="WP_034989640.1">
    <property type="nucleotide sequence ID" value="NZ_AYZF01000008.1"/>
</dbReference>
<dbReference type="STRING" id="1423806.FD15_GL000124"/>
<keyword evidence="2 5" id="KW-0057">Aromatic amino acid biosynthesis</keyword>
<evidence type="ECO:0000256" key="3">
    <source>
        <dbReference type="ARBA" id="ARBA00023239"/>
    </source>
</evidence>
<feature type="active site" description="Schiff-base intermediate with substrate" evidence="5">
    <location>
        <position position="172"/>
    </location>
</feature>
<comment type="subunit">
    <text evidence="5">Homodimer.</text>
</comment>
<dbReference type="Proteomes" id="UP000050961">
    <property type="component" value="Unassembled WGS sequence"/>
</dbReference>
<dbReference type="HAMAP" id="MF_00214">
    <property type="entry name" value="AroD"/>
    <property type="match status" value="1"/>
</dbReference>
<comment type="caution">
    <text evidence="6">The sequence shown here is derived from an EMBL/GenBank/DDBJ whole genome shotgun (WGS) entry which is preliminary data.</text>
</comment>
<name>A0A023CZG3_9LACO</name>
<feature type="binding site" evidence="5">
    <location>
        <position position="84"/>
    </location>
    <ligand>
        <name>3-dehydroquinate</name>
        <dbReference type="ChEBI" id="CHEBI:32364"/>
    </ligand>
</feature>
<dbReference type="Gene3D" id="3.20.20.70">
    <property type="entry name" value="Aldolase class I"/>
    <property type="match status" value="1"/>
</dbReference>
<dbReference type="eggNOG" id="COG0710">
    <property type="taxonomic scope" value="Bacteria"/>
</dbReference>
<dbReference type="InterPro" id="IPR013785">
    <property type="entry name" value="Aldolase_TIM"/>
</dbReference>
<dbReference type="AlphaFoldDB" id="A0A023CZG3"/>
<dbReference type="PATRIC" id="fig|1423806.3.peg.127"/>
<comment type="similarity">
    <text evidence="5">Belongs to the type-I 3-dehydroquinase family.</text>
</comment>
<keyword evidence="5" id="KW-0028">Amino-acid biosynthesis</keyword>
<keyword evidence="7" id="KW-1185">Reference proteome</keyword>
<comment type="catalytic activity">
    <reaction evidence="1 5">
        <text>3-dehydroquinate = 3-dehydroshikimate + H2O</text>
        <dbReference type="Rhea" id="RHEA:21096"/>
        <dbReference type="ChEBI" id="CHEBI:15377"/>
        <dbReference type="ChEBI" id="CHEBI:16630"/>
        <dbReference type="ChEBI" id="CHEBI:32364"/>
        <dbReference type="EC" id="4.2.1.10"/>
    </reaction>
</comment>
<sequence length="253" mass="27929">MKTKTVQIRKLVLGEGRPKIAVPITGKNLLEVADQAQKIINQRPDMIEWRLDFFTDVTNSEKVQIGARTLRKIIGETALLLTFRTQAEGGRMALNEDDYFRIMGEVIRQKLGDALDLELYHDEHRLEETLEHAHKNGIVVIMSSHNFAKTPSKDKIIAKLSSMSSMGGDIAKVAVMPNSSDDVLTLLQATREAAAKLSQPVITMSMGELGKISRIAGETFGSVVSFAAGTQPSAPGQIELKHLRQILEDLKLN</sequence>
<dbReference type="GO" id="GO:0003855">
    <property type="term" value="F:3-dehydroquinate dehydratase activity"/>
    <property type="evidence" value="ECO:0007669"/>
    <property type="project" value="UniProtKB-UniRule"/>
</dbReference>
<evidence type="ECO:0000256" key="5">
    <source>
        <dbReference type="HAMAP-Rule" id="MF_00214"/>
    </source>
</evidence>
<dbReference type="OrthoDB" id="9813659at2"/>
<evidence type="ECO:0000313" key="6">
    <source>
        <dbReference type="EMBL" id="KRN06577.1"/>
    </source>
</evidence>
<dbReference type="EC" id="4.2.1.10" evidence="5"/>
<dbReference type="UniPathway" id="UPA00053">
    <property type="reaction ID" value="UER00086"/>
</dbReference>
<dbReference type="GO" id="GO:0046279">
    <property type="term" value="P:3,4-dihydroxybenzoate biosynthetic process"/>
    <property type="evidence" value="ECO:0007669"/>
    <property type="project" value="TreeGrafter"/>
</dbReference>
<evidence type="ECO:0000256" key="4">
    <source>
        <dbReference type="ARBA" id="ARBA00023270"/>
    </source>
</evidence>
<protein>
    <recommendedName>
        <fullName evidence="5">3-dehydroquinate dehydratase</fullName>
        <shortName evidence="5">3-dehydroquinase</shortName>
        <ecNumber evidence="5">4.2.1.10</ecNumber>
    </recommendedName>
    <alternativeName>
        <fullName evidence="5">Type I DHQase</fullName>
    </alternativeName>
    <alternativeName>
        <fullName evidence="5">Type I dehydroquinase</fullName>
        <shortName evidence="5">DHQ1</shortName>
    </alternativeName>
</protein>
<dbReference type="PANTHER" id="PTHR43699:SF1">
    <property type="entry name" value="3-DEHYDROQUINATE DEHYDRATASE"/>
    <property type="match status" value="1"/>
</dbReference>
<proteinExistence type="inferred from homology"/>
<feature type="binding site" evidence="5">
    <location>
        <position position="214"/>
    </location>
    <ligand>
        <name>3-dehydroquinate</name>
        <dbReference type="ChEBI" id="CHEBI:32364"/>
    </ligand>
</feature>
<reference evidence="6 7" key="1">
    <citation type="journal article" date="2015" name="Genome Announc.">
        <title>Expanding the biotechnology potential of lactobacilli through comparative genomics of 213 strains and associated genera.</title>
        <authorList>
            <person name="Sun Z."/>
            <person name="Harris H.M."/>
            <person name="McCann A."/>
            <person name="Guo C."/>
            <person name="Argimon S."/>
            <person name="Zhang W."/>
            <person name="Yang X."/>
            <person name="Jeffery I.B."/>
            <person name="Cooney J.C."/>
            <person name="Kagawa T.F."/>
            <person name="Liu W."/>
            <person name="Song Y."/>
            <person name="Salvetti E."/>
            <person name="Wrobel A."/>
            <person name="Rasinkangas P."/>
            <person name="Parkhill J."/>
            <person name="Rea M.C."/>
            <person name="O'Sullivan O."/>
            <person name="Ritari J."/>
            <person name="Douillard F.P."/>
            <person name="Paul Ross R."/>
            <person name="Yang R."/>
            <person name="Briner A.E."/>
            <person name="Felis G.E."/>
            <person name="de Vos W.M."/>
            <person name="Barrangou R."/>
            <person name="Klaenhammer T.R."/>
            <person name="Caufield P.W."/>
            <person name="Cui Y."/>
            <person name="Zhang H."/>
            <person name="O'Toole P.W."/>
        </authorList>
    </citation>
    <scope>NUCLEOTIDE SEQUENCE [LARGE SCALE GENOMIC DNA]</scope>
    <source>
        <strain evidence="6 7">DSM 21376</strain>
    </source>
</reference>
<feature type="binding site" evidence="5">
    <location>
        <position position="237"/>
    </location>
    <ligand>
        <name>3-dehydroquinate</name>
        <dbReference type="ChEBI" id="CHEBI:32364"/>
    </ligand>
</feature>
<dbReference type="PANTHER" id="PTHR43699">
    <property type="entry name" value="3-DEHYDROQUINATE DEHYDRATASE"/>
    <property type="match status" value="1"/>
</dbReference>
<feature type="binding site" evidence="5">
    <location>
        <begin position="48"/>
        <end position="50"/>
    </location>
    <ligand>
        <name>3-dehydroquinate</name>
        <dbReference type="ChEBI" id="CHEBI:32364"/>
    </ligand>
</feature>
<keyword evidence="3 5" id="KW-0456">Lyase</keyword>
<dbReference type="GO" id="GO:0008652">
    <property type="term" value="P:amino acid biosynthetic process"/>
    <property type="evidence" value="ECO:0007669"/>
    <property type="project" value="UniProtKB-KW"/>
</dbReference>
<dbReference type="FunFam" id="3.20.20.70:FF:000047">
    <property type="entry name" value="3-dehydroquinate dehydratase"/>
    <property type="match status" value="1"/>
</dbReference>
<dbReference type="GO" id="GO:0009073">
    <property type="term" value="P:aromatic amino acid family biosynthetic process"/>
    <property type="evidence" value="ECO:0007669"/>
    <property type="project" value="UniProtKB-KW"/>
</dbReference>
<evidence type="ECO:0000256" key="1">
    <source>
        <dbReference type="ARBA" id="ARBA00001864"/>
    </source>
</evidence>
<comment type="pathway">
    <text evidence="5">Metabolic intermediate biosynthesis; chorismate biosynthesis; chorismate from D-erythrose 4-phosphate and phosphoenolpyruvate: step 3/7.</text>
</comment>
<organism evidence="6 7">
    <name type="scientific">Liquorilactobacillus sucicola DSM 21376 = JCM 15457</name>
    <dbReference type="NCBI Taxonomy" id="1423806"/>
    <lineage>
        <taxon>Bacteria</taxon>
        <taxon>Bacillati</taxon>
        <taxon>Bacillota</taxon>
        <taxon>Bacilli</taxon>
        <taxon>Lactobacillales</taxon>
        <taxon>Lactobacillaceae</taxon>
        <taxon>Liquorilactobacillus</taxon>
    </lineage>
</organism>
<dbReference type="Pfam" id="PF01487">
    <property type="entry name" value="DHquinase_I"/>
    <property type="match status" value="1"/>
</dbReference>
<comment type="caution">
    <text evidence="5">Lacks conserved residue(s) required for the propagation of feature annotation.</text>
</comment>
<dbReference type="GO" id="GO:0009423">
    <property type="term" value="P:chorismate biosynthetic process"/>
    <property type="evidence" value="ECO:0007669"/>
    <property type="project" value="UniProtKB-UniRule"/>
</dbReference>
<gene>
    <name evidence="5" type="primary">aroD</name>
    <name evidence="6" type="ORF">FD15_GL000124</name>
</gene>